<protein>
    <submittedName>
        <fullName evidence="1">Polyphosphate glucokinase</fullName>
    </submittedName>
</protein>
<keyword evidence="1" id="KW-0418">Kinase</keyword>
<organism evidence="1 2">
    <name type="scientific">Neolewinella xylanilytica</name>
    <dbReference type="NCBI Taxonomy" id="1514080"/>
    <lineage>
        <taxon>Bacteria</taxon>
        <taxon>Pseudomonadati</taxon>
        <taxon>Bacteroidota</taxon>
        <taxon>Saprospiria</taxon>
        <taxon>Saprospirales</taxon>
        <taxon>Lewinellaceae</taxon>
        <taxon>Neolewinella</taxon>
    </lineage>
</organism>
<name>A0A2S6I133_9BACT</name>
<evidence type="ECO:0000313" key="1">
    <source>
        <dbReference type="EMBL" id="PPK84670.1"/>
    </source>
</evidence>
<sequence>MGKDSGPQSTTILGVDVGATGFKGGLVDVKTGTMLTERHRFDTPQPATPAAMAYTFRSLVDHFEYSGIVGVGFPAVVTRNVAKTAANIDKGWIGTSISETFGRMRDVSIYALNDADAAGIATMNYGTGRSHKEEGTVVMITIGTGLGGAMFLDGELVPNFELGSLYLKGMDIIAEKFISNKIRKDNEMDWKTFGKRLNKYLKHVNAILNPDLIILGGGGSKYFLDYKKYLKIDCEVKPAEMRNTAGTVGAAVYAYQRHQRKLGPG</sequence>
<dbReference type="CDD" id="cd24058">
    <property type="entry name" value="ASKHA_NBD_ROK_PPGK"/>
    <property type="match status" value="1"/>
</dbReference>
<accession>A0A2S6I133</accession>
<dbReference type="RefSeq" id="WP_104421389.1">
    <property type="nucleotide sequence ID" value="NZ_PTJC01000007.1"/>
</dbReference>
<dbReference type="AlphaFoldDB" id="A0A2S6I133"/>
<keyword evidence="1" id="KW-0808">Transferase</keyword>
<comment type="caution">
    <text evidence="1">The sequence shown here is derived from an EMBL/GenBank/DDBJ whole genome shotgun (WGS) entry which is preliminary data.</text>
</comment>
<dbReference type="EMBL" id="PTJC01000007">
    <property type="protein sequence ID" value="PPK84670.1"/>
    <property type="molecule type" value="Genomic_DNA"/>
</dbReference>
<gene>
    <name evidence="1" type="ORF">CLV84_3832</name>
</gene>
<dbReference type="OrthoDB" id="9810372at2"/>
<dbReference type="NCBIfam" id="NF045942">
    <property type="entry name" value="PolPhglucPhase"/>
    <property type="match status" value="1"/>
</dbReference>
<dbReference type="Gene3D" id="3.30.420.40">
    <property type="match status" value="2"/>
</dbReference>
<proteinExistence type="predicted"/>
<dbReference type="GO" id="GO:0016301">
    <property type="term" value="F:kinase activity"/>
    <property type="evidence" value="ECO:0007669"/>
    <property type="project" value="UniProtKB-KW"/>
</dbReference>
<dbReference type="PANTHER" id="PTHR18964:SF146">
    <property type="entry name" value="POLYPHOSPHATE GLUCOKINASE"/>
    <property type="match status" value="1"/>
</dbReference>
<dbReference type="Proteomes" id="UP000237662">
    <property type="component" value="Unassembled WGS sequence"/>
</dbReference>
<dbReference type="PANTHER" id="PTHR18964">
    <property type="entry name" value="ROK (REPRESSOR, ORF, KINASE) FAMILY"/>
    <property type="match status" value="1"/>
</dbReference>
<evidence type="ECO:0000313" key="2">
    <source>
        <dbReference type="Proteomes" id="UP000237662"/>
    </source>
</evidence>
<keyword evidence="2" id="KW-1185">Reference proteome</keyword>
<dbReference type="SUPFAM" id="SSF53067">
    <property type="entry name" value="Actin-like ATPase domain"/>
    <property type="match status" value="1"/>
</dbReference>
<reference evidence="1 2" key="1">
    <citation type="submission" date="2018-02" db="EMBL/GenBank/DDBJ databases">
        <title>Genomic Encyclopedia of Archaeal and Bacterial Type Strains, Phase II (KMG-II): from individual species to whole genera.</title>
        <authorList>
            <person name="Goeker M."/>
        </authorList>
    </citation>
    <scope>NUCLEOTIDE SEQUENCE [LARGE SCALE GENOMIC DNA]</scope>
    <source>
        <strain evidence="1 2">DSM 29526</strain>
    </source>
</reference>
<dbReference type="InterPro" id="IPR043129">
    <property type="entry name" value="ATPase_NBD"/>
</dbReference>
<dbReference type="Pfam" id="PF00480">
    <property type="entry name" value="ROK"/>
    <property type="match status" value="1"/>
</dbReference>
<dbReference type="InterPro" id="IPR000600">
    <property type="entry name" value="ROK"/>
</dbReference>